<feature type="region of interest" description="Disordered" evidence="1">
    <location>
        <begin position="295"/>
        <end position="418"/>
    </location>
</feature>
<feature type="compositionally biased region" description="Polar residues" evidence="1">
    <location>
        <begin position="230"/>
        <end position="239"/>
    </location>
</feature>
<feature type="compositionally biased region" description="Polar residues" evidence="1">
    <location>
        <begin position="366"/>
        <end position="387"/>
    </location>
</feature>
<evidence type="ECO:0000256" key="1">
    <source>
        <dbReference type="SAM" id="MobiDB-lite"/>
    </source>
</evidence>
<organism evidence="2 3">
    <name type="scientific">Trypanosoma cruzi marinkellei</name>
    <dbReference type="NCBI Taxonomy" id="85056"/>
    <lineage>
        <taxon>Eukaryota</taxon>
        <taxon>Discoba</taxon>
        <taxon>Euglenozoa</taxon>
        <taxon>Kinetoplastea</taxon>
        <taxon>Metakinetoplastina</taxon>
        <taxon>Trypanosomatida</taxon>
        <taxon>Trypanosomatidae</taxon>
        <taxon>Trypanosoma</taxon>
        <taxon>Schizotrypanum</taxon>
    </lineage>
</organism>
<feature type="compositionally biased region" description="Polar residues" evidence="1">
    <location>
        <begin position="340"/>
        <end position="350"/>
    </location>
</feature>
<feature type="compositionally biased region" description="Low complexity" evidence="1">
    <location>
        <begin position="393"/>
        <end position="418"/>
    </location>
</feature>
<protein>
    <submittedName>
        <fullName evidence="2">Uncharacterized protein</fullName>
    </submittedName>
</protein>
<comment type="caution">
    <text evidence="2">The sequence shown here is derived from an EMBL/GenBank/DDBJ whole genome shotgun (WGS) entry which is preliminary data.</text>
</comment>
<evidence type="ECO:0000313" key="2">
    <source>
        <dbReference type="EMBL" id="EKF29943.1"/>
    </source>
</evidence>
<feature type="region of interest" description="Disordered" evidence="1">
    <location>
        <begin position="180"/>
        <end position="206"/>
    </location>
</feature>
<name>K2M4T6_TRYCR</name>
<feature type="compositionally biased region" description="Low complexity" evidence="1">
    <location>
        <begin position="240"/>
        <end position="249"/>
    </location>
</feature>
<feature type="compositionally biased region" description="Low complexity" evidence="1">
    <location>
        <begin position="300"/>
        <end position="313"/>
    </location>
</feature>
<dbReference type="Proteomes" id="UP000007350">
    <property type="component" value="Unassembled WGS sequence"/>
</dbReference>
<proteinExistence type="predicted"/>
<gene>
    <name evidence="2" type="ORF">MOQ_006255</name>
</gene>
<keyword evidence="3" id="KW-1185">Reference proteome</keyword>
<reference evidence="2 3" key="1">
    <citation type="journal article" date="2012" name="BMC Genomics">
        <title>Comparative genomic analysis of human infective Trypanosoma cruzi lineages with the bat-restricted subspecies T. cruzi marinkellei.</title>
        <authorList>
            <person name="Franzen O."/>
            <person name="Talavera-Lopez C."/>
            <person name="Ochaya S."/>
            <person name="Butler C.E."/>
            <person name="Messenger L.A."/>
            <person name="Lewis M.D."/>
            <person name="Llewellyn M.S."/>
            <person name="Marinkelle C.J."/>
            <person name="Tyler K.M."/>
            <person name="Miles M.A."/>
            <person name="Andersson B."/>
        </authorList>
    </citation>
    <scope>NUCLEOTIDE SEQUENCE [LARGE SCALE GENOMIC DNA]</scope>
    <source>
        <strain evidence="2 3">B7</strain>
    </source>
</reference>
<dbReference type="EMBL" id="AHKC01012531">
    <property type="protein sequence ID" value="EKF29943.1"/>
    <property type="molecule type" value="Genomic_DNA"/>
</dbReference>
<feature type="compositionally biased region" description="Polar residues" evidence="1">
    <location>
        <begin position="1"/>
        <end position="19"/>
    </location>
</feature>
<feature type="region of interest" description="Disordered" evidence="1">
    <location>
        <begin position="224"/>
        <end position="258"/>
    </location>
</feature>
<dbReference type="OrthoDB" id="247342at2759"/>
<feature type="compositionally biased region" description="Polar residues" evidence="1">
    <location>
        <begin position="192"/>
        <end position="203"/>
    </location>
</feature>
<dbReference type="AlphaFoldDB" id="K2M4T6"/>
<sequence length="536" mass="58800">MAYALQPSSSDVEEQSSLNVIPKVRRSPNRPTKNPYETSSNQQHSAEYANGGESTLQTSHLRTNTWLSRGNTVSQVTVGCSGMTVGSGVHEQQRIQQPSLRIGVVPEDTDKMRDRMFNSNGNSPYFSPDAWQGPVQPPAPVSGSKTWTNRPYLSVTVAPQIGDSFDRKLSSVAFDTAADPYADPGLARDHSGIQTPQQQSEMTAPSAPKYLRQAPVENNHHKYAKYPSRVPNQNTNSFYGTEQTGQTQNAGGGGGGGWGYRAPESDIYGGNYPGQGYYSPSPHHSYQQQYLNRYQHPHQHQQQQQPQQQQQQQMPPSYCNLQHDHQNWRTGNDARYGYNDPNNFVLTPGNSKYPGGGGNTMPIMQPYNNNSNSQLTNSPSPMQQWSNGPAEHSMSNMSGMESGSQRTPSSYSTSNNNSLARCMPTGPVARVGVPSNVTSSSGANYGGMSANWRAHSRYPNNPPQPSQQHTVPPAYRPGDVGSGSPVPYQQPNLTGRRPDHPDNLGNEQYYGHAQVNREYAAHQTTTNAPNYSQQPG</sequence>
<feature type="region of interest" description="Disordered" evidence="1">
    <location>
        <begin position="452"/>
        <end position="511"/>
    </location>
</feature>
<accession>K2M4T6</accession>
<evidence type="ECO:0000313" key="3">
    <source>
        <dbReference type="Proteomes" id="UP000007350"/>
    </source>
</evidence>
<feature type="compositionally biased region" description="Polar residues" evidence="1">
    <location>
        <begin position="29"/>
        <end position="45"/>
    </location>
</feature>
<feature type="region of interest" description="Disordered" evidence="1">
    <location>
        <begin position="1"/>
        <end position="47"/>
    </location>
</feature>